<organism evidence="1 2">
    <name type="scientific">Epilithonimonas hungarica</name>
    <dbReference type="NCBI Taxonomy" id="454006"/>
    <lineage>
        <taxon>Bacteria</taxon>
        <taxon>Pseudomonadati</taxon>
        <taxon>Bacteroidota</taxon>
        <taxon>Flavobacteriia</taxon>
        <taxon>Flavobacteriales</taxon>
        <taxon>Weeksellaceae</taxon>
        <taxon>Chryseobacterium group</taxon>
        <taxon>Epilithonimonas</taxon>
    </lineage>
</organism>
<dbReference type="STRING" id="454006.SAMN05421825_2217"/>
<evidence type="ECO:0000313" key="2">
    <source>
        <dbReference type="Proteomes" id="UP000199203"/>
    </source>
</evidence>
<sequence length="42" mass="5321">MSNYFILKIDKNYVPMWLIITRSQKLYNEGYRYKKLEKKRTF</sequence>
<accession>A0A1G7P9V4</accession>
<keyword evidence="2" id="KW-1185">Reference proteome</keyword>
<protein>
    <submittedName>
        <fullName evidence="1">Uncharacterized protein</fullName>
    </submittedName>
</protein>
<name>A0A1G7P9V4_9FLAO</name>
<reference evidence="2" key="1">
    <citation type="submission" date="2016-10" db="EMBL/GenBank/DDBJ databases">
        <authorList>
            <person name="Varghese N."/>
            <person name="Submissions S."/>
        </authorList>
    </citation>
    <scope>NUCLEOTIDE SEQUENCE [LARGE SCALE GENOMIC DNA]</scope>
    <source>
        <strain evidence="2">DSM 19684</strain>
    </source>
</reference>
<proteinExistence type="predicted"/>
<evidence type="ECO:0000313" key="1">
    <source>
        <dbReference type="EMBL" id="SDF82379.1"/>
    </source>
</evidence>
<gene>
    <name evidence="1" type="ORF">SAMN05421825_2217</name>
</gene>
<dbReference type="Proteomes" id="UP000199203">
    <property type="component" value="Unassembled WGS sequence"/>
</dbReference>
<dbReference type="EMBL" id="FNBH01000002">
    <property type="protein sequence ID" value="SDF82379.1"/>
    <property type="molecule type" value="Genomic_DNA"/>
</dbReference>
<dbReference type="AlphaFoldDB" id="A0A1G7P9V4"/>